<comment type="similarity">
    <text evidence="4">Belongs to the small GTPase superfamily. Rab family.</text>
</comment>
<dbReference type="InterPro" id="IPR029760">
    <property type="entry name" value="GPX_CS"/>
</dbReference>
<dbReference type="GO" id="GO:0006979">
    <property type="term" value="P:response to oxidative stress"/>
    <property type="evidence" value="ECO:0007669"/>
    <property type="project" value="InterPro"/>
</dbReference>
<comment type="catalytic activity">
    <reaction evidence="33">
        <text>(12R)-hydroperoxy-(5Z,8Z,10E,14Z)-eicosatetraenoate + 2 glutathione = (12R)-hydroxy-(5Z,8Z,10E,14Z)-eicosatetraenoate + glutathione disulfide + H2O</text>
        <dbReference type="Rhea" id="RHEA:76691"/>
        <dbReference type="ChEBI" id="CHEBI:15377"/>
        <dbReference type="ChEBI" id="CHEBI:57925"/>
        <dbReference type="ChEBI" id="CHEBI:58297"/>
        <dbReference type="ChEBI" id="CHEBI:75230"/>
        <dbReference type="ChEBI" id="CHEBI:83343"/>
    </reaction>
    <physiologicalReaction direction="left-to-right" evidence="33">
        <dbReference type="Rhea" id="RHEA:76692"/>
    </physiologicalReaction>
</comment>
<evidence type="ECO:0000256" key="8">
    <source>
        <dbReference type="ARBA" id="ARBA00022448"/>
    </source>
</evidence>
<evidence type="ECO:0000256" key="29">
    <source>
        <dbReference type="ARBA" id="ARBA00040409"/>
    </source>
</evidence>
<keyword evidence="16" id="KW-0460">Magnesium</keyword>
<comment type="catalytic activity">
    <reaction evidence="37">
        <text>tert-butyl hydroperoxide + 2 glutathione = tert-butanol + glutathione disulfide + H2O</text>
        <dbReference type="Rhea" id="RHEA:69412"/>
        <dbReference type="ChEBI" id="CHEBI:15377"/>
        <dbReference type="ChEBI" id="CHEBI:45895"/>
        <dbReference type="ChEBI" id="CHEBI:57925"/>
        <dbReference type="ChEBI" id="CHEBI:58297"/>
        <dbReference type="ChEBI" id="CHEBI:64090"/>
    </reaction>
    <physiologicalReaction direction="left-to-right" evidence="37">
        <dbReference type="Rhea" id="RHEA:69413"/>
    </physiologicalReaction>
</comment>
<evidence type="ECO:0000256" key="34">
    <source>
        <dbReference type="ARBA" id="ARBA00044239"/>
    </source>
</evidence>
<evidence type="ECO:0000256" key="37">
    <source>
        <dbReference type="ARBA" id="ARBA00049530"/>
    </source>
</evidence>
<dbReference type="Pfam" id="PF00071">
    <property type="entry name" value="Ras"/>
    <property type="match status" value="2"/>
</dbReference>
<evidence type="ECO:0000256" key="13">
    <source>
        <dbReference type="ARBA" id="ARBA00022723"/>
    </source>
</evidence>
<dbReference type="InterPro" id="IPR027417">
    <property type="entry name" value="P-loop_NTPase"/>
</dbReference>
<dbReference type="Gene3D" id="3.40.30.10">
    <property type="entry name" value="Glutaredoxin"/>
    <property type="match status" value="1"/>
</dbReference>
<evidence type="ECO:0000256" key="14">
    <source>
        <dbReference type="ARBA" id="ARBA00022741"/>
    </source>
</evidence>
<evidence type="ECO:0000256" key="21">
    <source>
        <dbReference type="ARBA" id="ARBA00023136"/>
    </source>
</evidence>
<dbReference type="EC" id="3.6.5.2" evidence="6"/>
<keyword evidence="15" id="KW-0378">Hydrolase</keyword>
<evidence type="ECO:0000256" key="26">
    <source>
        <dbReference type="ARBA" id="ARBA00036240"/>
    </source>
</evidence>
<dbReference type="GO" id="GO:0005525">
    <property type="term" value="F:GTP binding"/>
    <property type="evidence" value="ECO:0007669"/>
    <property type="project" value="UniProtKB-KW"/>
</dbReference>
<dbReference type="PROSITE" id="PS00763">
    <property type="entry name" value="GLUTATHIONE_PEROXID_2"/>
    <property type="match status" value="1"/>
</dbReference>
<proteinExistence type="inferred from homology"/>
<name>A0A8J6H1P3_MICOH</name>
<dbReference type="SUPFAM" id="SSF52833">
    <property type="entry name" value="Thioredoxin-like"/>
    <property type="match status" value="1"/>
</dbReference>
<protein>
    <recommendedName>
        <fullName evidence="29">Glutathione peroxidase 2</fullName>
        <ecNumber evidence="28">1.11.1.12</ecNumber>
        <ecNumber evidence="7">1.11.1.9</ecNumber>
        <ecNumber evidence="6">3.6.5.2</ecNumber>
    </recommendedName>
    <alternativeName>
        <fullName evidence="30">Glutathione peroxidase-gastrointestinal</fullName>
    </alternativeName>
    <alternativeName>
        <fullName evidence="34">Phospholipid hydroperoxide glutathione peroxidase GPX2</fullName>
    </alternativeName>
    <alternativeName>
        <fullName evidence="40">Ras-related protein Rab-15</fullName>
    </alternativeName>
</protein>
<dbReference type="InterPro" id="IPR005225">
    <property type="entry name" value="Small_GTP-bd"/>
</dbReference>
<comment type="subunit">
    <text evidence="39">The GTP bound form of RAB15 interacts with REP15. Interacts (GTP-bound form) with MICAL1, MICAL3, MICALCL, EHBP1 and EHBP1L1.</text>
</comment>
<evidence type="ECO:0000256" key="32">
    <source>
        <dbReference type="ARBA" id="ARBA00043784"/>
    </source>
</evidence>
<dbReference type="SMART" id="SM00173">
    <property type="entry name" value="RAS"/>
    <property type="match status" value="1"/>
</dbReference>
<evidence type="ECO:0000256" key="23">
    <source>
        <dbReference type="ARBA" id="ARBA00023289"/>
    </source>
</evidence>
<evidence type="ECO:0000256" key="6">
    <source>
        <dbReference type="ARBA" id="ARBA00011984"/>
    </source>
</evidence>
<evidence type="ECO:0000256" key="18">
    <source>
        <dbReference type="ARBA" id="ARBA00022933"/>
    </source>
</evidence>
<dbReference type="GO" id="GO:0015031">
    <property type="term" value="P:protein transport"/>
    <property type="evidence" value="ECO:0007669"/>
    <property type="project" value="UniProtKB-KW"/>
</dbReference>
<dbReference type="PANTHER" id="PTHR47980">
    <property type="entry name" value="LD44762P"/>
    <property type="match status" value="1"/>
</dbReference>
<evidence type="ECO:0000313" key="42">
    <source>
        <dbReference type="Proteomes" id="UP000710432"/>
    </source>
</evidence>
<comment type="caution">
    <text evidence="41">The sequence shown here is derived from an EMBL/GenBank/DDBJ whole genome shotgun (WGS) entry which is preliminary data.</text>
</comment>
<evidence type="ECO:0000256" key="22">
    <source>
        <dbReference type="ARBA" id="ARBA00023288"/>
    </source>
</evidence>
<keyword evidence="19" id="KW-0560">Oxidoreductase</keyword>
<dbReference type="GO" id="GO:0005737">
    <property type="term" value="C:cytoplasm"/>
    <property type="evidence" value="ECO:0007669"/>
    <property type="project" value="UniProtKB-SubCell"/>
</dbReference>
<evidence type="ECO:0000256" key="25">
    <source>
        <dbReference type="ARBA" id="ARBA00036108"/>
    </source>
</evidence>
<evidence type="ECO:0000256" key="17">
    <source>
        <dbReference type="ARBA" id="ARBA00022927"/>
    </source>
</evidence>
<dbReference type="InterPro" id="IPR000889">
    <property type="entry name" value="Glutathione_peroxidase"/>
</dbReference>
<evidence type="ECO:0000256" key="19">
    <source>
        <dbReference type="ARBA" id="ARBA00023002"/>
    </source>
</evidence>
<gene>
    <name evidence="41" type="ORF">LTLLF_108160</name>
</gene>
<comment type="catalytic activity">
    <reaction evidence="24">
        <text>a hydroperoxy polyunsaturated fatty acid + 2 glutathione = a hydroxy polyunsaturated fatty acid + glutathione disulfide + H2O</text>
        <dbReference type="Rhea" id="RHEA:19057"/>
        <dbReference type="ChEBI" id="CHEBI:15377"/>
        <dbReference type="ChEBI" id="CHEBI:57925"/>
        <dbReference type="ChEBI" id="CHEBI:58297"/>
        <dbReference type="ChEBI" id="CHEBI:131871"/>
        <dbReference type="ChEBI" id="CHEBI:134019"/>
        <dbReference type="EC" id="1.11.1.12"/>
    </reaction>
    <physiologicalReaction direction="left-to-right" evidence="24">
        <dbReference type="Rhea" id="RHEA:19058"/>
    </physiologicalReaction>
</comment>
<comment type="similarity">
    <text evidence="5">Belongs to the glutathione peroxidase family.</text>
</comment>
<dbReference type="FunFam" id="3.40.50.300:FF:000990">
    <property type="entry name" value="ras-related protein Rab-15 isoform X1"/>
    <property type="match status" value="1"/>
</dbReference>
<evidence type="ECO:0000256" key="35">
    <source>
        <dbReference type="ARBA" id="ARBA00046108"/>
    </source>
</evidence>
<evidence type="ECO:0000256" key="15">
    <source>
        <dbReference type="ARBA" id="ARBA00022801"/>
    </source>
</evidence>
<keyword evidence="9" id="KW-1003">Cell membrane</keyword>
<comment type="cofactor">
    <cofactor evidence="1">
        <name>Mg(2+)</name>
        <dbReference type="ChEBI" id="CHEBI:18420"/>
    </cofactor>
</comment>
<keyword evidence="13" id="KW-0479">Metal-binding</keyword>
<evidence type="ECO:0000256" key="1">
    <source>
        <dbReference type="ARBA" id="ARBA00001946"/>
    </source>
</evidence>
<evidence type="ECO:0000256" key="31">
    <source>
        <dbReference type="ARBA" id="ARBA00043664"/>
    </source>
</evidence>
<keyword evidence="12" id="KW-0575">Peroxidase</keyword>
<dbReference type="GO" id="GO:0046872">
    <property type="term" value="F:metal ion binding"/>
    <property type="evidence" value="ECO:0007669"/>
    <property type="project" value="UniProtKB-KW"/>
</dbReference>
<evidence type="ECO:0000256" key="5">
    <source>
        <dbReference type="ARBA" id="ARBA00006926"/>
    </source>
</evidence>
<evidence type="ECO:0000256" key="16">
    <source>
        <dbReference type="ARBA" id="ARBA00022842"/>
    </source>
</evidence>
<evidence type="ECO:0000256" key="4">
    <source>
        <dbReference type="ARBA" id="ARBA00006270"/>
    </source>
</evidence>
<keyword evidence="17" id="KW-0653">Protein transport</keyword>
<dbReference type="PRINTS" id="PR00449">
    <property type="entry name" value="RASTRNSFRMNG"/>
</dbReference>
<dbReference type="InterPro" id="IPR036249">
    <property type="entry name" value="Thioredoxin-like_sf"/>
</dbReference>
<evidence type="ECO:0000256" key="7">
    <source>
        <dbReference type="ARBA" id="ARBA00012310"/>
    </source>
</evidence>
<keyword evidence="22" id="KW-0449">Lipoprotein</keyword>
<dbReference type="AlphaFoldDB" id="A0A8J6H1P3"/>
<dbReference type="NCBIfam" id="TIGR00231">
    <property type="entry name" value="small_GTP"/>
    <property type="match status" value="1"/>
</dbReference>
<keyword evidence="8" id="KW-0813">Transport</keyword>
<comment type="catalytic activity">
    <reaction evidence="25">
        <text>2 glutathione + H2O2 = glutathione disulfide + 2 H2O</text>
        <dbReference type="Rhea" id="RHEA:16833"/>
        <dbReference type="ChEBI" id="CHEBI:15377"/>
        <dbReference type="ChEBI" id="CHEBI:16240"/>
        <dbReference type="ChEBI" id="CHEBI:57925"/>
        <dbReference type="ChEBI" id="CHEBI:58297"/>
        <dbReference type="EC" id="1.11.1.9"/>
    </reaction>
    <physiologicalReaction direction="left-to-right" evidence="25">
        <dbReference type="Rhea" id="RHEA:16834"/>
    </physiologicalReaction>
</comment>
<dbReference type="FunFam" id="3.40.30.10:FF:000151">
    <property type="entry name" value="Glutathione peroxidase"/>
    <property type="match status" value="1"/>
</dbReference>
<keyword evidence="11" id="KW-0963">Cytoplasm</keyword>
<dbReference type="Pfam" id="PF00255">
    <property type="entry name" value="GSHPx"/>
    <property type="match status" value="1"/>
</dbReference>
<comment type="subcellular location">
    <subcellularLocation>
        <location evidence="2">Cell membrane</location>
        <topology evidence="2">Lipid-anchor</topology>
        <orientation evidence="2">Cytoplasmic side</orientation>
    </subcellularLocation>
    <subcellularLocation>
        <location evidence="3">Cytoplasm</location>
    </subcellularLocation>
</comment>
<evidence type="ECO:0000256" key="24">
    <source>
        <dbReference type="ARBA" id="ARBA00035814"/>
    </source>
</evidence>
<dbReference type="GO" id="GO:0003925">
    <property type="term" value="F:G protein activity"/>
    <property type="evidence" value="ECO:0007669"/>
    <property type="project" value="UniProtKB-EC"/>
</dbReference>
<comment type="function">
    <text evidence="35">Catalyzes the reduction of hydroperoxides in a glutathione-dependent manner thus regulating cellular redox homeostasis. Can reduce small soluble hydroperoxides such as H2O2, cumene hydroperoxide and tert-butyl hydroperoxide, as well as several fatty acid-derived hydroperoxides. Cannot reduce phosphatidycholine hydroperoxide.</text>
</comment>
<dbReference type="GO" id="GO:0004602">
    <property type="term" value="F:glutathione peroxidase activity"/>
    <property type="evidence" value="ECO:0007669"/>
    <property type="project" value="UniProtKB-EC"/>
</dbReference>
<dbReference type="SMART" id="SM00174">
    <property type="entry name" value="RHO"/>
    <property type="match status" value="1"/>
</dbReference>
<dbReference type="InterPro" id="IPR041826">
    <property type="entry name" value="Rab15"/>
</dbReference>
<reference evidence="41" key="1">
    <citation type="submission" date="2020-03" db="EMBL/GenBank/DDBJ databases">
        <title>Studies in the Genomics of Life Span.</title>
        <authorList>
            <person name="Glass D."/>
        </authorList>
    </citation>
    <scope>NUCLEOTIDE SEQUENCE</scope>
    <source>
        <strain evidence="41">LTLLF</strain>
        <tissue evidence="41">Muscle</tissue>
    </source>
</reference>
<sequence length="375" mass="43329">MAKQYDVLFRLLLIGDSGVGKTCLLCRFTDNEFHSSHISTIAHTNAMEMSKQSIMGYDVILPITRRLNHLDAILGVDFKMKTIEVDGVKVRIQIWDTAGQERYQTITKQYYRRAQGIFLVYDISSERSYQHIMKWVSDVDEYAPEGVQKILIGNKADEEQKRQVGREQGQQLAKEYGMDFYETSACTNLNIKESFTRLTELVLQAHRKELDGLRTRTSNELALAELEEEEGKPEGPANSSKTCWRLVVLGFPCNQFGHQENCQNEEILNSLKYVRPGGGYQPTFRLTQKCEVNGQNEHPVFAYLKDKLPYPYDDPFSLMTDPKLIMWSPVRRSDVAWNFEKFLIGPEGEPFRRYSRTFQTINIEPDIKRLLKVAI</sequence>
<evidence type="ECO:0000256" key="10">
    <source>
        <dbReference type="ARBA" id="ARBA00022481"/>
    </source>
</evidence>
<comment type="catalytic activity">
    <reaction evidence="31">
        <text>(5S)-hydroperoxy-(6E,8Z,11Z,14Z)-eicosatetraenoate + 2 glutathione = (5S)-hydroxy-(6E,8Z,11Z,14Z)-eicosatetraenoate + glutathione disulfide + H2O</text>
        <dbReference type="Rhea" id="RHEA:48620"/>
        <dbReference type="ChEBI" id="CHEBI:15377"/>
        <dbReference type="ChEBI" id="CHEBI:57450"/>
        <dbReference type="ChEBI" id="CHEBI:57925"/>
        <dbReference type="ChEBI" id="CHEBI:58297"/>
        <dbReference type="ChEBI" id="CHEBI:90632"/>
    </reaction>
    <physiologicalReaction direction="left-to-right" evidence="31">
        <dbReference type="Rhea" id="RHEA:48621"/>
    </physiologicalReaction>
</comment>
<dbReference type="EMBL" id="JAATJU010000300">
    <property type="protein sequence ID" value="KAH0520947.1"/>
    <property type="molecule type" value="Genomic_DNA"/>
</dbReference>
<evidence type="ECO:0000256" key="28">
    <source>
        <dbReference type="ARBA" id="ARBA00039119"/>
    </source>
</evidence>
<keyword evidence="20" id="KW-0342">GTP-binding</keyword>
<evidence type="ECO:0000256" key="9">
    <source>
        <dbReference type="ARBA" id="ARBA00022475"/>
    </source>
</evidence>
<evidence type="ECO:0000256" key="36">
    <source>
        <dbReference type="ARBA" id="ARBA00047660"/>
    </source>
</evidence>
<dbReference type="GO" id="GO:0032482">
    <property type="term" value="P:Rab protein signal transduction"/>
    <property type="evidence" value="ECO:0007669"/>
    <property type="project" value="InterPro"/>
</dbReference>
<evidence type="ECO:0000256" key="38">
    <source>
        <dbReference type="ARBA" id="ARBA00058428"/>
    </source>
</evidence>
<dbReference type="GO" id="GO:0005886">
    <property type="term" value="C:plasma membrane"/>
    <property type="evidence" value="ECO:0007669"/>
    <property type="project" value="UniProtKB-SubCell"/>
</dbReference>
<dbReference type="EC" id="1.11.1.9" evidence="7"/>
<evidence type="ECO:0000256" key="39">
    <source>
        <dbReference type="ARBA" id="ARBA00062315"/>
    </source>
</evidence>
<keyword evidence="21" id="KW-0472">Membrane</keyword>
<comment type="catalytic activity">
    <reaction evidence="26">
        <text>(13S)-hydroperoxy-(9Z,11E)-octadecadienoate + 2 glutathione = (13S)-hydroxy-(9Z,11E)-octadecadienoate + glutathione disulfide + H2O</text>
        <dbReference type="Rhea" id="RHEA:48888"/>
        <dbReference type="ChEBI" id="CHEBI:15377"/>
        <dbReference type="ChEBI" id="CHEBI:57466"/>
        <dbReference type="ChEBI" id="CHEBI:57925"/>
        <dbReference type="ChEBI" id="CHEBI:58297"/>
        <dbReference type="ChEBI" id="CHEBI:90850"/>
    </reaction>
    <physiologicalReaction direction="left-to-right" evidence="26">
        <dbReference type="Rhea" id="RHEA:48889"/>
    </physiologicalReaction>
</comment>
<evidence type="ECO:0000256" key="40">
    <source>
        <dbReference type="ARBA" id="ARBA00067815"/>
    </source>
</evidence>
<accession>A0A8J6H1P3</accession>
<dbReference type="Gene3D" id="3.40.50.300">
    <property type="entry name" value="P-loop containing nucleotide triphosphate hydrolases"/>
    <property type="match status" value="1"/>
</dbReference>
<dbReference type="SUPFAM" id="SSF52540">
    <property type="entry name" value="P-loop containing nucleoside triphosphate hydrolases"/>
    <property type="match status" value="1"/>
</dbReference>
<evidence type="ECO:0000256" key="30">
    <source>
        <dbReference type="ARBA" id="ARBA00042427"/>
    </source>
</evidence>
<evidence type="ECO:0000256" key="3">
    <source>
        <dbReference type="ARBA" id="ARBA00004496"/>
    </source>
</evidence>
<dbReference type="PROSITE" id="PS51355">
    <property type="entry name" value="GLUTATHIONE_PEROXID_3"/>
    <property type="match status" value="1"/>
</dbReference>
<dbReference type="EC" id="1.11.1.12" evidence="28"/>
<comment type="function">
    <text evidence="38">The small GTPases Rab are key regulators of intracellular membrane trafficking, from the formation of transport vesicles to their fusion with membranes. Rabs cycle between an inactive GDP-bound form and an active GTP-bound form that is able to recruit to membranes different sets of downstream effectors directly responsible for vesicle formation, movement, tethering and fusion. RAB15 may act in concert with RAB3A in regulating aspects of synaptic vesicle membrane flow within the nerve terminal.</text>
</comment>
<dbReference type="InterPro" id="IPR001806">
    <property type="entry name" value="Small_GTPase"/>
</dbReference>
<organism evidence="41 42">
    <name type="scientific">Microtus ochrogaster</name>
    <name type="common">Prairie vole</name>
    <dbReference type="NCBI Taxonomy" id="79684"/>
    <lineage>
        <taxon>Eukaryota</taxon>
        <taxon>Metazoa</taxon>
        <taxon>Chordata</taxon>
        <taxon>Craniata</taxon>
        <taxon>Vertebrata</taxon>
        <taxon>Euteleostomi</taxon>
        <taxon>Mammalia</taxon>
        <taxon>Eutheria</taxon>
        <taxon>Euarchontoglires</taxon>
        <taxon>Glires</taxon>
        <taxon>Rodentia</taxon>
        <taxon>Myomorpha</taxon>
        <taxon>Muroidea</taxon>
        <taxon>Cricetidae</taxon>
        <taxon>Arvicolinae</taxon>
        <taxon>Microtus</taxon>
    </lineage>
</organism>
<comment type="catalytic activity">
    <reaction evidence="27">
        <text>cumene hydroperoxide + 2 glutathione = 2-phenylpropan-2-ol + glutathione disulfide + H2O</text>
        <dbReference type="Rhea" id="RHEA:69651"/>
        <dbReference type="ChEBI" id="CHEBI:15377"/>
        <dbReference type="ChEBI" id="CHEBI:57925"/>
        <dbReference type="ChEBI" id="CHEBI:58297"/>
        <dbReference type="ChEBI" id="CHEBI:78673"/>
        <dbReference type="ChEBI" id="CHEBI:131607"/>
    </reaction>
    <physiologicalReaction direction="left-to-right" evidence="27">
        <dbReference type="Rhea" id="RHEA:69652"/>
    </physiologicalReaction>
</comment>
<comment type="catalytic activity">
    <reaction evidence="32">
        <text>(15S)-hydroperoxy-(5Z,8Z,11Z,13E)-eicosatetraenoate + 2 glutathione = (15S)-hydroxy-(5Z,8Z,11Z,13E)-eicosatetraenoate + glutathione disulfide + H2O</text>
        <dbReference type="Rhea" id="RHEA:76695"/>
        <dbReference type="ChEBI" id="CHEBI:15377"/>
        <dbReference type="ChEBI" id="CHEBI:57409"/>
        <dbReference type="ChEBI" id="CHEBI:57446"/>
        <dbReference type="ChEBI" id="CHEBI:57925"/>
        <dbReference type="ChEBI" id="CHEBI:58297"/>
    </reaction>
    <physiologicalReaction direction="left-to-right" evidence="32">
        <dbReference type="Rhea" id="RHEA:76696"/>
    </physiologicalReaction>
</comment>
<keyword evidence="10" id="KW-0488">Methylation</keyword>
<keyword evidence="23" id="KW-0636">Prenylation</keyword>
<keyword evidence="18" id="KW-0712">Selenocysteine</keyword>
<dbReference type="PROSITE" id="PS51419">
    <property type="entry name" value="RAB"/>
    <property type="match status" value="1"/>
</dbReference>
<comment type="catalytic activity">
    <reaction evidence="36">
        <text>GTP + H2O = GDP + phosphate + H(+)</text>
        <dbReference type="Rhea" id="RHEA:19669"/>
        <dbReference type="ChEBI" id="CHEBI:15377"/>
        <dbReference type="ChEBI" id="CHEBI:15378"/>
        <dbReference type="ChEBI" id="CHEBI:37565"/>
        <dbReference type="ChEBI" id="CHEBI:43474"/>
        <dbReference type="ChEBI" id="CHEBI:58189"/>
        <dbReference type="EC" id="3.6.5.2"/>
    </reaction>
    <physiologicalReaction direction="left-to-right" evidence="36">
        <dbReference type="Rhea" id="RHEA:19670"/>
    </physiologicalReaction>
</comment>
<dbReference type="CDD" id="cd04117">
    <property type="entry name" value="Rab15"/>
    <property type="match status" value="1"/>
</dbReference>
<dbReference type="PROSITE" id="PS51420">
    <property type="entry name" value="RHO"/>
    <property type="match status" value="1"/>
</dbReference>
<evidence type="ECO:0000313" key="41">
    <source>
        <dbReference type="EMBL" id="KAH0520947.1"/>
    </source>
</evidence>
<dbReference type="GO" id="GO:0047066">
    <property type="term" value="F:phospholipid-hydroperoxide glutathione peroxidase activity"/>
    <property type="evidence" value="ECO:0007669"/>
    <property type="project" value="UniProtKB-EC"/>
</dbReference>
<evidence type="ECO:0000256" key="12">
    <source>
        <dbReference type="ARBA" id="ARBA00022559"/>
    </source>
</evidence>
<evidence type="ECO:0000256" key="11">
    <source>
        <dbReference type="ARBA" id="ARBA00022490"/>
    </source>
</evidence>
<evidence type="ECO:0000256" key="20">
    <source>
        <dbReference type="ARBA" id="ARBA00023134"/>
    </source>
</evidence>
<evidence type="ECO:0000256" key="27">
    <source>
        <dbReference type="ARBA" id="ARBA00036755"/>
    </source>
</evidence>
<dbReference type="SMART" id="SM00175">
    <property type="entry name" value="RAB"/>
    <property type="match status" value="1"/>
</dbReference>
<evidence type="ECO:0000256" key="2">
    <source>
        <dbReference type="ARBA" id="ARBA00004342"/>
    </source>
</evidence>
<dbReference type="PROSITE" id="PS51421">
    <property type="entry name" value="RAS"/>
    <property type="match status" value="1"/>
</dbReference>
<dbReference type="InterPro" id="IPR050305">
    <property type="entry name" value="Small_GTPase_Rab"/>
</dbReference>
<evidence type="ECO:0000256" key="33">
    <source>
        <dbReference type="ARBA" id="ARBA00043817"/>
    </source>
</evidence>
<keyword evidence="14" id="KW-0547">Nucleotide-binding</keyword>
<dbReference type="Proteomes" id="UP000710432">
    <property type="component" value="Unassembled WGS sequence"/>
</dbReference>